<protein>
    <recommendedName>
        <fullName evidence="6">Nonribosomal peptide synthetase sidC</fullName>
    </recommendedName>
    <alternativeName>
        <fullName evidence="7">Siderophore peptide synthetase C</fullName>
    </alternativeName>
</protein>
<evidence type="ECO:0000313" key="11">
    <source>
        <dbReference type="Proteomes" id="UP000053317"/>
    </source>
</evidence>
<dbReference type="Proteomes" id="UP000053317">
    <property type="component" value="Unassembled WGS sequence"/>
</dbReference>
<dbReference type="SUPFAM" id="SSF47336">
    <property type="entry name" value="ACP-like"/>
    <property type="match status" value="4"/>
</dbReference>
<keyword evidence="8" id="KW-0175">Coiled coil</keyword>
<evidence type="ECO:0000256" key="1">
    <source>
        <dbReference type="ARBA" id="ARBA00004924"/>
    </source>
</evidence>
<dbReference type="InterPro" id="IPR025110">
    <property type="entry name" value="AMP-bd_C"/>
</dbReference>
<dbReference type="Gene3D" id="3.40.50.12780">
    <property type="entry name" value="N-terminal domain of ligase-like"/>
    <property type="match status" value="3"/>
</dbReference>
<feature type="domain" description="Carrier" evidence="9">
    <location>
        <begin position="4139"/>
        <end position="4212"/>
    </location>
</feature>
<dbReference type="GO" id="GO:0016874">
    <property type="term" value="F:ligase activity"/>
    <property type="evidence" value="ECO:0007669"/>
    <property type="project" value="UniProtKB-KW"/>
</dbReference>
<proteinExistence type="inferred from homology"/>
<dbReference type="PROSITE" id="PS00455">
    <property type="entry name" value="AMP_BINDING"/>
    <property type="match status" value="3"/>
</dbReference>
<keyword evidence="4" id="KW-0436">Ligase</keyword>
<dbReference type="CDD" id="cd19542">
    <property type="entry name" value="CT_NRPS-like"/>
    <property type="match status" value="2"/>
</dbReference>
<dbReference type="Pfam" id="PF13193">
    <property type="entry name" value="AMP-binding_C"/>
    <property type="match status" value="1"/>
</dbReference>
<dbReference type="InterPro" id="IPR001242">
    <property type="entry name" value="Condensation_dom"/>
</dbReference>
<dbReference type="SMART" id="SM00823">
    <property type="entry name" value="PKS_PP"/>
    <property type="match status" value="2"/>
</dbReference>
<dbReference type="InterPro" id="IPR020806">
    <property type="entry name" value="PKS_PP-bd"/>
</dbReference>
<comment type="similarity">
    <text evidence="5">Belongs to the NRP synthetase family.</text>
</comment>
<accession>A0A0G2ERV2</accession>
<dbReference type="InterPro" id="IPR045851">
    <property type="entry name" value="AMP-bd_C_sf"/>
</dbReference>
<reference evidence="10 11" key="1">
    <citation type="submission" date="2015-05" db="EMBL/GenBank/DDBJ databases">
        <title>Distinctive expansion of gene families associated with plant cell wall degradation and secondary metabolism in the genomes of grapevine trunk pathogens.</title>
        <authorList>
            <person name="Lawrence D.P."/>
            <person name="Travadon R."/>
            <person name="Rolshausen P.E."/>
            <person name="Baumgartner K."/>
        </authorList>
    </citation>
    <scope>NUCLEOTIDE SEQUENCE [LARGE SCALE GENOMIC DNA]</scope>
    <source>
        <strain evidence="10">UCRPC4</strain>
    </source>
</reference>
<dbReference type="PANTHER" id="PTHR45527:SF2">
    <property type="entry name" value="FERRICROCIN SYNTHETASE (NONRIBOSOMAL PEPTIDE SIDEROPHORE SYNTHASE ) (EUROFUNG)"/>
    <property type="match status" value="1"/>
</dbReference>
<dbReference type="SUPFAM" id="SSF56801">
    <property type="entry name" value="Acetyl-CoA synthetase-like"/>
    <property type="match status" value="3"/>
</dbReference>
<comment type="caution">
    <text evidence="10">The sequence shown here is derived from an EMBL/GenBank/DDBJ whole genome shotgun (WGS) entry which is preliminary data.</text>
</comment>
<dbReference type="Pfam" id="PF00501">
    <property type="entry name" value="AMP-binding"/>
    <property type="match status" value="3"/>
</dbReference>
<dbReference type="EMBL" id="LCWF01000041">
    <property type="protein sequence ID" value="KKY25492.1"/>
    <property type="molecule type" value="Genomic_DNA"/>
</dbReference>
<evidence type="ECO:0000256" key="2">
    <source>
        <dbReference type="ARBA" id="ARBA00022450"/>
    </source>
</evidence>
<dbReference type="SUPFAM" id="SSF52777">
    <property type="entry name" value="CoA-dependent acyltransferases"/>
    <property type="match status" value="10"/>
</dbReference>
<keyword evidence="11" id="KW-1185">Reference proteome</keyword>
<dbReference type="InterPro" id="IPR023213">
    <property type="entry name" value="CAT-like_dom_sf"/>
</dbReference>
<dbReference type="InterPro" id="IPR042099">
    <property type="entry name" value="ANL_N_sf"/>
</dbReference>
<name>A0A0G2ERV2_PHACM</name>
<gene>
    <name evidence="10" type="ORF">UCRPC4_g01756</name>
</gene>
<dbReference type="Pfam" id="PF00550">
    <property type="entry name" value="PP-binding"/>
    <property type="match status" value="4"/>
</dbReference>
<feature type="domain" description="Carrier" evidence="9">
    <location>
        <begin position="3076"/>
        <end position="3152"/>
    </location>
</feature>
<dbReference type="InterPro" id="IPR036736">
    <property type="entry name" value="ACP-like_sf"/>
</dbReference>
<dbReference type="InterPro" id="IPR009081">
    <property type="entry name" value="PP-bd_ACP"/>
</dbReference>
<dbReference type="InterPro" id="IPR020845">
    <property type="entry name" value="AMP-binding_CS"/>
</dbReference>
<organism evidence="10 11">
    <name type="scientific">Phaeomoniella chlamydospora</name>
    <name type="common">Phaeoacremonium chlamydosporum</name>
    <dbReference type="NCBI Taxonomy" id="158046"/>
    <lineage>
        <taxon>Eukaryota</taxon>
        <taxon>Fungi</taxon>
        <taxon>Dikarya</taxon>
        <taxon>Ascomycota</taxon>
        <taxon>Pezizomycotina</taxon>
        <taxon>Eurotiomycetes</taxon>
        <taxon>Chaetothyriomycetidae</taxon>
        <taxon>Phaeomoniellales</taxon>
        <taxon>Phaeomoniellaceae</taxon>
        <taxon>Phaeomoniella</taxon>
    </lineage>
</organism>
<dbReference type="FunFam" id="3.30.300.30:FF:000015">
    <property type="entry name" value="Nonribosomal peptide synthase SidD"/>
    <property type="match status" value="2"/>
</dbReference>
<dbReference type="InterPro" id="IPR006162">
    <property type="entry name" value="Ppantetheine_attach_site"/>
</dbReference>
<dbReference type="GO" id="GO:0043041">
    <property type="term" value="P:amino acid activation for nonribosomal peptide biosynthetic process"/>
    <property type="evidence" value="ECO:0007669"/>
    <property type="project" value="TreeGrafter"/>
</dbReference>
<dbReference type="NCBIfam" id="NF003417">
    <property type="entry name" value="PRK04813.1"/>
    <property type="match status" value="3"/>
</dbReference>
<dbReference type="GO" id="GO:0005737">
    <property type="term" value="C:cytoplasm"/>
    <property type="evidence" value="ECO:0007669"/>
    <property type="project" value="TreeGrafter"/>
</dbReference>
<evidence type="ECO:0000256" key="3">
    <source>
        <dbReference type="ARBA" id="ARBA00022553"/>
    </source>
</evidence>
<feature type="domain" description="Carrier" evidence="9">
    <location>
        <begin position="1955"/>
        <end position="2031"/>
    </location>
</feature>
<dbReference type="Gene3D" id="3.30.559.30">
    <property type="entry name" value="Nonribosomal peptide synthetase, condensation domain"/>
    <property type="match status" value="5"/>
</dbReference>
<dbReference type="FunFam" id="3.30.559.30:FF:000014">
    <property type="entry name" value="Nonribosomal siderophore peptide synthase SidC"/>
    <property type="match status" value="1"/>
</dbReference>
<evidence type="ECO:0000256" key="4">
    <source>
        <dbReference type="ARBA" id="ARBA00022598"/>
    </source>
</evidence>
<dbReference type="GO" id="GO:0031177">
    <property type="term" value="F:phosphopantetheine binding"/>
    <property type="evidence" value="ECO:0007669"/>
    <property type="project" value="InterPro"/>
</dbReference>
<dbReference type="PROSITE" id="PS00012">
    <property type="entry name" value="PHOSPHOPANTETHEINE"/>
    <property type="match status" value="1"/>
</dbReference>
<dbReference type="PROSITE" id="PS50075">
    <property type="entry name" value="CARRIER"/>
    <property type="match status" value="4"/>
</dbReference>
<dbReference type="FunFam" id="3.40.50.12780:FF:000024">
    <property type="entry name" value="Nonribosomal siderophore peptide synthase SidC"/>
    <property type="match status" value="2"/>
</dbReference>
<reference evidence="10 11" key="2">
    <citation type="submission" date="2015-05" db="EMBL/GenBank/DDBJ databases">
        <authorList>
            <person name="Morales-Cruz A."/>
            <person name="Amrine K.C."/>
            <person name="Cantu D."/>
        </authorList>
    </citation>
    <scope>NUCLEOTIDE SEQUENCE [LARGE SCALE GENOMIC DNA]</scope>
    <source>
        <strain evidence="10">UCRPC4</strain>
    </source>
</reference>
<dbReference type="Gene3D" id="1.10.1200.10">
    <property type="entry name" value="ACP-like"/>
    <property type="match status" value="3"/>
</dbReference>
<dbReference type="GO" id="GO:0031169">
    <property type="term" value="P:ferrichrome biosynthetic process"/>
    <property type="evidence" value="ECO:0007669"/>
    <property type="project" value="UniProtKB-ARBA"/>
</dbReference>
<dbReference type="InterPro" id="IPR000873">
    <property type="entry name" value="AMP-dep_synth/lig_dom"/>
</dbReference>
<keyword evidence="2" id="KW-0596">Phosphopantetheine</keyword>
<evidence type="ECO:0000256" key="5">
    <source>
        <dbReference type="ARBA" id="ARBA00029454"/>
    </source>
</evidence>
<feature type="coiled-coil region" evidence="8">
    <location>
        <begin position="3154"/>
        <end position="3181"/>
    </location>
</feature>
<dbReference type="Gene3D" id="3.30.300.30">
    <property type="match status" value="3"/>
</dbReference>
<dbReference type="GO" id="GO:0010106">
    <property type="term" value="P:cellular response to iron ion starvation"/>
    <property type="evidence" value="ECO:0007669"/>
    <property type="project" value="UniProtKB-ARBA"/>
</dbReference>
<dbReference type="Gene3D" id="3.30.559.10">
    <property type="entry name" value="Chloramphenicol acetyltransferase-like domain"/>
    <property type="match status" value="5"/>
</dbReference>
<evidence type="ECO:0000313" key="10">
    <source>
        <dbReference type="EMBL" id="KKY25492.1"/>
    </source>
</evidence>
<dbReference type="PANTHER" id="PTHR45527">
    <property type="entry name" value="NONRIBOSOMAL PEPTIDE SYNTHETASE"/>
    <property type="match status" value="1"/>
</dbReference>
<dbReference type="OrthoDB" id="416786at2759"/>
<evidence type="ECO:0000256" key="7">
    <source>
        <dbReference type="ARBA" id="ARBA00078302"/>
    </source>
</evidence>
<evidence type="ECO:0000259" key="9">
    <source>
        <dbReference type="PROSITE" id="PS50075"/>
    </source>
</evidence>
<dbReference type="FunFam" id="3.30.300.30:FF:000033">
    <property type="entry name" value="Nonribosomal siderophore peptide synthase SidC"/>
    <property type="match status" value="1"/>
</dbReference>
<evidence type="ECO:0000256" key="8">
    <source>
        <dbReference type="SAM" id="Coils"/>
    </source>
</evidence>
<keyword evidence="3" id="KW-0597">Phosphoprotein</keyword>
<dbReference type="Pfam" id="PF00668">
    <property type="entry name" value="Condensation"/>
    <property type="match status" value="5"/>
</dbReference>
<comment type="pathway">
    <text evidence="1">Siderophore biosynthesis.</text>
</comment>
<sequence length="4708" mass="522192">MGSYTTPRPALPVTRIPPLHTLEQHVENTKPPRRSIQRTRSIAIPCQSGGAWEHDKLLESFARFLGAFTGLDALSFTFDNQSLTPVDCRVKNNIVEATFPECEPYGSTGLRKVSLKKWTASNSTQEADNSELTDFGLELQPSGHIPSSIKQPFILHLSINDSHSILHASISYPNDLIPKIAADQVLNVAVSELKNADSGPTVVGEILPFKRSILNFPSLSHPPEIDVNNCSIEGQDQTSVNLLHSSFENNARSFPDRPALDFLHTLPSVHRSATHSILTYGKLQIAAERLADTLLARVRGRQRENRRIIPVFMPTSPELYISYLGILKAGFAFCPLPIDAPKERLKVIIDDLEADTICGIGPALPQQLLLGDSESSSINWVDVTTETRWNELIQNIETGTCSEQLQCIRRSHIQEYDLAYIMYTSGSTGKPKGVQITHFAVTCSINSHSIAIPRPEDAQRSFRWFQFASPTFDPSLMEIFVTLSMGGTLCSAERQLTLTDIEAVISELKATIMMATPSLASLLRPQHLTSLRSLWTMGEKLNRKVIGNFAHDSPLRNSKAKDFSCSLVNAYGPTEGSINCTVLAPVPYHTRGSVIGKALPTCSMFVLDTTKEIPVVVPSGMIGELAIGGPQVSLGYLNRPEESKKAFVNSSDFGRLYKTGDMARIVWDENGDEQIEFLGRINTDQAKLSGRRVELGEIEVIIASVPLVDEVVAVVHKRQPEGQGSEHVVACIVSQSNESTDTEEILKVARNKLRQTLPSFMCPDQYIFLKSFPRSSSGKVDRKAIMSLVDEYFQEDNEGPRTQSDVNQPNLFRHKIDPSNRDEIFMVLQSLVAEVVHANTATISLKTDVFTLGIDSLRAMVLLQKCRDVGIYGLSVGDILLGRTMNALVSRCADLLSQSKSQESGDKITGLSKSRILNTSKTEAKLAEFSGRNRKKCAEMLGLREDNIQNTLPTTATQSGMIASFLRNGPPGARSYIYHSILTLAPGVHTERLEHSFNEVMRRYESFRTVFACVDDDLAPFAQCIIKSSPGPVLNRFQADDGEEQSVSTDELVNVTIQEAERKIDISSNPWHAKLIQKSGYAVVVLSMFHGIFDGGSLALLLHDVWAEYHGHPEVCRSSISKAVFSHFSADYDATDRFWSEHLMGFSPIPFPCLTGNRPECATKIPDVFEIVADISWSRLRDGARILGATPLAILQAAWATILLAYGDSEIRDCVIGSVISGRFDSDTENCVGPTFTTVPLRVCPDLVLREEGIVLTNASMSRHLASLNAKALSHLQPQLGSLITEDGRLPYDTLLAVQDFSAGPEAKDLWQTVQHPRMANDFAVMIEAWPLADDSLTLRASFSDTHLDKPSAKVMLEQLGDTIEWILQNPEGRFEHTCPRIRSSNLSRWDLVRGLESLPEAGAGLLHAQFEQHAESHPDDPALVYIRNCDCLDRPLNVQWTYSDLNSRSSLLAEHLTQMCGSLQNAVVPISIEKIPALYVAILAILKSGGAWCPIDTLSPPERRCQLISRTGSKVVLVADNTANQPAHAVPCGVRLIDVSYFAGKPAIAPSKFEYSHKLKDIPSSESPAYVIWTSGTTGAPKGVRINHSAASIAMRSLQEAVPVKTQHGKVRALQFSQVTFDVSVMDLFYTWGVGGVLISSTREIMLGSFSRLTNMTAASHAFLTPTFAASVARNACDTLEVALVIGEPLTQPVADEWSKNLSFLNTYGPAETTVISTTHLFGARRPNIKSRNIGWPLPSVSAYVLKDDHLVLKNGVGELVHGGPQLAAGYLDQPDKTKERFIWSNTLGQRVYRTGDMVRMLHDGSMEYINRVDDLVKLNGIRVELSEISFSLSSCHSLAEQIETCILCRIDRPSKTVVTFISAPSIGGSGTADSVVLTGASAIEIINAAVKKAQQNLPKHMHPSVYIILNKIPKTPSAKADRKALQKIYENLDIEAWEREITSRNSDNKEEQIALSSEELIVIESIASLVGVPRRAIKLSSRLGALGLDSIRAIRLASRLNERGFPVSVTDVMQCLNVHNLVDLIDNCHHAVSFRGFDVNAFDRTWHDAARSRVQQDFIIVPTTPLQESLLSETMGNESMYWSNHFFALDGSVDIERLRRAWLEVANSIEVLRTGFISAMELTHGAKSKNMTSRSMLQIIYADTSLDWIYMSANSPGAVDDLLMERIKKVKAKHQALMFKNPPWAISIFEQNKERTMVLTIHHAIHDGPSLDLIKKRVQQQYLQGGGSGPEYQLRDALPMLLPPNSDGERKCEDFWIRALENFVDTEGHSWPDLTGRRDSKDHQEEFISASFSFSLPSEMLNSMAHEDGPTSIAAIIRAGWGFMVASYLSCPAVVLGETISDRVLSSMVQNVVGPLISVIPLPIRIQGTTREVLAEQRAFSARASKYRHIHANTVRKVLQRPQGQSLYPSLINFNMGSLETYSTAKGLWLELEDRVGLAVEHPAALNVYEQGDLGLLLEISCSTSIMNKDQLVNLRRQLESLLHAMVEYPDVPMVELTQKFPVTLLSKSMDESTEIEKQSNNISPTFWIEQIAKEHPDWIAVELAKSLTEHDATIESMNYSMLDSSADQISNFLVHSGIHKRVIGVCMGRTLPAYSAIVGIFKSNNCYLPIDEDLPDERKSLLVADGDCPVIFTERALQKSFKSIPQSCRIICMDDPNIQSELGAFATSATSVPASPVDNAYLLYTSGSTGKPKGVMVSRGNLSSFVEALSSFTCDAAPATKSLGGSGKWLGLASRAFDVHILEMFLAWRHGLAAASGPRSMLLNDLGLALSHLKVSHASFVPSLLDQAGLEPSHYPALRFITVGGEKISKRVVDTWGASQSVALVNAYGPTEVTIGCSFKLVTPETSFRNIGKPLGTSVAHVLIPNTDQYALRSLAGELCLTGDLVANGYHNRPDAKGFVEDFHGRRMYRTGDIVRLMVDDNLEFLGRGDDQTKIRGQRLELGEVSEVIRKAFSEKIDVVAAIIQHPSLRRAQLGAFIARTIHRSHHKGEKPRFLEQDYRTWATEVQDMCKQQLPSYMVPEYIIPLDFLPLAPVSGKVDMKQLQTTFSSIPLETLLQRRPSNDGLNVCPGRHRELTPCEKEIVEVIARLTSTDSKLMVHNSNIFEVGVDSLSAISLTVMLRDLGYSATVAKVLARPSIDQLALLPRANEPIQEQKTALEKARQAIDDLQASYMKQLRHDRDKEAILHIRPCLPLQEGLVAISVSGGANQTYINHITLQLSVEVDIAELRRAWTETVTENPILRTCFGQLDHEFVQVVYKSERHNIIWEEDVVESVEGAVAEFRSSQKDINAEIIASIFLTPPIRFRIIQSNGRTEQPVMLISIHHSLYDGESLVMILNEVASRYQRDASPSRGSADDFISFVQSQDKEKAREYWTEYLRDLSPTLFDIGNDRGPNPPILCERRLQHKLSEIEKFSATQHYTTPSLVQGIFAVVLAELYKTCDVSYGVVLSGRLVPVAEVDSILLPCITTIAQRVNFANFNSVASALVSVQKSNAEALEHQHTSLRLIQRWTGSSQRLFDSLFSYVRARHNPHQNLWTESDSSMPADYPLSVEFEADPEYDCITVRCSWNSKIGTVTEAETFLEKIDVLISSIMGEQEIKLDSIGLMSVPSAIGYQAEDLWDEQSWSEIEKKLRQLISDFCEVTIEQTHKNDLPVHKATGDILHQSQLDAWKTKIVPLSAQDYVTNIFQCTPLQSGMLTGTLGSGGGMYVHHHTVLLEAEVSLERLRYAWSHVVEKRDILRTSFHNIQELGFSWIGAVHQDPFIQWEEIRSQGSVENSFSEIVRTMKYTTEDAFDYPPLKIWILHGPAERSLVLSMHHSLYDGTSVPFIFDDLATAYAGHDLAVRPPFVSVVQPMLRAEQEATSFWSRKLADYDPVRLPPLERSKASQSMHLSVKQITAEVSKVVELCREFDVTVQTVALLSFAKVLASHIGRRDVVFGHVVAGRSLAIPNIEDTIGPLFNTLPYRIKLEPKFMSNQEMARQLQKMNSEAQVHQHAPLRSIQNHLRSSGALKKPFLFDSLFVFQNTSSKIGSIDCGNGLWKPSEKQHFVPEAEYTLNIEVEQSDESIKATASCNGQFITKQMLENFLTDFETAFLDTIENPTRYVCTFPPALQHLPLQLTITPSTNDLDTPDEDIPAATRDTLKRVLANASKLSADLIRSDTSIFSLGLDSISAIRVASNCRAEGLNVGVADVIQGNTLRGICRRIGSKKSLVPQSAEINTIPITDRQKVLETLEVKGEAIEAIVPCMAGQMYHIASWLNSRRTLFEPAWPFVSCDRLNIEKLRTAWAHLRRHHPILRSCFVATTSDQVFQVVLDRGTVDEVSTTFDIIELPSDVKNAAIAQAKTEAQQPSSLFIPPIRLRLVRANDADAVLLILNHTTYDAWSIPLLVSDLTSLYFGHEPTSNPNFVQFANFTSREHQLITPETFWHSTLHDCTPTLIMDSYTEGSQPKGSLPKQTFVAIHGALPNLADLTSRCNTKGLSLPNVIFLAIFRTLSRVTGSKNPTFGLYQLGRSSSFDGIEKLAGPCVNVLPFVSRQVLDRSALEAITEIQSELNKRIPYEQSSLRDVLKWVGYGNDKPLFDVWVNLLWAVDEFKIGNRNRENINTATSIQKHDGSTNGKEDLLSFLPLGLVPTDIASKEPFPGETSVDKLDTSFLPKYGLYVDIGPELEIDSIGFGVRCEGDASEAEIKKFIRDICDEVKIVVAGL</sequence>
<dbReference type="CDD" id="cd05918">
    <property type="entry name" value="A_NRPS_SidN3_like"/>
    <property type="match status" value="3"/>
</dbReference>
<feature type="domain" description="Carrier" evidence="9">
    <location>
        <begin position="819"/>
        <end position="896"/>
    </location>
</feature>
<evidence type="ECO:0000256" key="6">
    <source>
        <dbReference type="ARBA" id="ARBA00067294"/>
    </source>
</evidence>